<evidence type="ECO:0000256" key="2">
    <source>
        <dbReference type="ARBA" id="ARBA00022980"/>
    </source>
</evidence>
<dbReference type="InterPro" id="IPR011332">
    <property type="entry name" value="Ribosomal_zn-bd"/>
</dbReference>
<evidence type="ECO:0000259" key="4">
    <source>
        <dbReference type="SMART" id="SM01402"/>
    </source>
</evidence>
<dbReference type="InterPro" id="IPR038582">
    <property type="entry name" value="Ribosomal_eS31_euk-type_sf"/>
</dbReference>
<dbReference type="EMBL" id="BARV01021686">
    <property type="protein sequence ID" value="GAI26485.1"/>
    <property type="molecule type" value="Genomic_DNA"/>
</dbReference>
<evidence type="ECO:0000313" key="5">
    <source>
        <dbReference type="EMBL" id="GAI26485.1"/>
    </source>
</evidence>
<reference evidence="5" key="1">
    <citation type="journal article" date="2014" name="Front. Microbiol.">
        <title>High frequency of phylogenetically diverse reductive dehalogenase-homologous genes in deep subseafloor sedimentary metagenomes.</title>
        <authorList>
            <person name="Kawai M."/>
            <person name="Futagami T."/>
            <person name="Toyoda A."/>
            <person name="Takaki Y."/>
            <person name="Nishi S."/>
            <person name="Hori S."/>
            <person name="Arai W."/>
            <person name="Tsubouchi T."/>
            <person name="Morono Y."/>
            <person name="Uchiyama I."/>
            <person name="Ito T."/>
            <person name="Fujiyama A."/>
            <person name="Inagaki F."/>
            <person name="Takami H."/>
        </authorList>
    </citation>
    <scope>NUCLEOTIDE SEQUENCE</scope>
    <source>
        <strain evidence="5">Expedition CK06-06</strain>
    </source>
</reference>
<proteinExistence type="predicted"/>
<keyword evidence="2" id="KW-0689">Ribosomal protein</keyword>
<dbReference type="Pfam" id="PF01599">
    <property type="entry name" value="Ribosomal_S27"/>
    <property type="match status" value="1"/>
</dbReference>
<sequence>MLNMVEAHKHYKIEGEKVVRIKKECERCAEFTWMAGHDDRWTCGKCGMTIYKRGRRKVV</sequence>
<name>X1NI91_9ZZZZ</name>
<evidence type="ECO:0000256" key="1">
    <source>
        <dbReference type="ARBA" id="ARBA00022833"/>
    </source>
</evidence>
<feature type="domain" description="Small ribosomal subunit protein eS31" evidence="4">
    <location>
        <begin position="7"/>
        <end position="49"/>
    </location>
</feature>
<dbReference type="SUPFAM" id="SSF57829">
    <property type="entry name" value="Zn-binding ribosomal proteins"/>
    <property type="match status" value="1"/>
</dbReference>
<dbReference type="GO" id="GO:0006412">
    <property type="term" value="P:translation"/>
    <property type="evidence" value="ECO:0007669"/>
    <property type="project" value="InterPro"/>
</dbReference>
<evidence type="ECO:0000256" key="3">
    <source>
        <dbReference type="ARBA" id="ARBA00023274"/>
    </source>
</evidence>
<comment type="caution">
    <text evidence="5">The sequence shown here is derived from an EMBL/GenBank/DDBJ whole genome shotgun (WGS) entry which is preliminary data.</text>
</comment>
<keyword evidence="3" id="KW-0687">Ribonucleoprotein</keyword>
<gene>
    <name evidence="5" type="ORF">S06H3_35882</name>
</gene>
<dbReference type="GO" id="GO:1990904">
    <property type="term" value="C:ribonucleoprotein complex"/>
    <property type="evidence" value="ECO:0007669"/>
    <property type="project" value="UniProtKB-KW"/>
</dbReference>
<dbReference type="GO" id="GO:0003735">
    <property type="term" value="F:structural constituent of ribosome"/>
    <property type="evidence" value="ECO:0007669"/>
    <property type="project" value="InterPro"/>
</dbReference>
<organism evidence="5">
    <name type="scientific">marine sediment metagenome</name>
    <dbReference type="NCBI Taxonomy" id="412755"/>
    <lineage>
        <taxon>unclassified sequences</taxon>
        <taxon>metagenomes</taxon>
        <taxon>ecological metagenomes</taxon>
    </lineage>
</organism>
<dbReference type="Gene3D" id="6.20.50.150">
    <property type="match status" value="1"/>
</dbReference>
<dbReference type="AlphaFoldDB" id="X1NI91"/>
<protein>
    <recommendedName>
        <fullName evidence="4">Small ribosomal subunit protein eS31 domain-containing protein</fullName>
    </recommendedName>
</protein>
<keyword evidence="1" id="KW-0862">Zinc</keyword>
<dbReference type="GO" id="GO:0005840">
    <property type="term" value="C:ribosome"/>
    <property type="evidence" value="ECO:0007669"/>
    <property type="project" value="UniProtKB-KW"/>
</dbReference>
<dbReference type="SMART" id="SM01402">
    <property type="entry name" value="Ribosomal_S27"/>
    <property type="match status" value="1"/>
</dbReference>
<accession>X1NI91</accession>
<dbReference type="NCBIfam" id="NF001669">
    <property type="entry name" value="PRK00432.1"/>
    <property type="match status" value="1"/>
</dbReference>
<dbReference type="InterPro" id="IPR002906">
    <property type="entry name" value="Ribosomal_eS31"/>
</dbReference>